<gene>
    <name evidence="2" type="ORF">LCGC14_2499890</name>
</gene>
<organism evidence="2">
    <name type="scientific">marine sediment metagenome</name>
    <dbReference type="NCBI Taxonomy" id="412755"/>
    <lineage>
        <taxon>unclassified sequences</taxon>
        <taxon>metagenomes</taxon>
        <taxon>ecological metagenomes</taxon>
    </lineage>
</organism>
<feature type="non-terminal residue" evidence="2">
    <location>
        <position position="241"/>
    </location>
</feature>
<dbReference type="AlphaFoldDB" id="A0A0F9BQ95"/>
<dbReference type="Pfam" id="PF03781">
    <property type="entry name" value="FGE-sulfatase"/>
    <property type="match status" value="1"/>
</dbReference>
<dbReference type="InterPro" id="IPR005532">
    <property type="entry name" value="SUMF_dom"/>
</dbReference>
<dbReference type="SUPFAM" id="SSF56436">
    <property type="entry name" value="C-type lectin-like"/>
    <property type="match status" value="1"/>
</dbReference>
<dbReference type="Gene3D" id="3.90.1580.10">
    <property type="entry name" value="paralog of FGE (formylglycine-generating enzyme)"/>
    <property type="match status" value="1"/>
</dbReference>
<comment type="caution">
    <text evidence="2">The sequence shown here is derived from an EMBL/GenBank/DDBJ whole genome shotgun (WGS) entry which is preliminary data.</text>
</comment>
<accession>A0A0F9BQ95</accession>
<feature type="domain" description="Sulfatase-modifying factor enzyme-like" evidence="1">
    <location>
        <begin position="52"/>
        <end position="202"/>
    </location>
</feature>
<protein>
    <recommendedName>
        <fullName evidence="1">Sulfatase-modifying factor enzyme-like domain-containing protein</fullName>
    </recommendedName>
</protein>
<dbReference type="EMBL" id="LAZR01039833">
    <property type="protein sequence ID" value="KKL16007.1"/>
    <property type="molecule type" value="Genomic_DNA"/>
</dbReference>
<proteinExistence type="predicted"/>
<dbReference type="InterPro" id="IPR042095">
    <property type="entry name" value="SUMF_sf"/>
</dbReference>
<evidence type="ECO:0000313" key="2">
    <source>
        <dbReference type="EMBL" id="KKL16007.1"/>
    </source>
</evidence>
<name>A0A0F9BQ95_9ZZZZ</name>
<sequence>MKAGSILCVVAAGAILVLGSAASAVNMETVPVGNIGNTDDTHSGGYGAVDYEYRIGRYEVTAGQYTEFLNAVAGTDTYGLYSSNMWSNFYGCKIERYAGSGTPGDPYEYQVAADWANRPVNFVSWGDAARFANWLHNDQRSGPQDLTTTEDGAYHLDGATSNPDLLAVSREGDWKWAVPTEDEWYKAAYHKNDGDTGHYFDYPTSSDTVPSNYLIDPDPGNNATFYDIPHGYTIGYPYYRT</sequence>
<reference evidence="2" key="1">
    <citation type="journal article" date="2015" name="Nature">
        <title>Complex archaea that bridge the gap between prokaryotes and eukaryotes.</title>
        <authorList>
            <person name="Spang A."/>
            <person name="Saw J.H."/>
            <person name="Jorgensen S.L."/>
            <person name="Zaremba-Niedzwiedzka K."/>
            <person name="Martijn J."/>
            <person name="Lind A.E."/>
            <person name="van Eijk R."/>
            <person name="Schleper C."/>
            <person name="Guy L."/>
            <person name="Ettema T.J."/>
        </authorList>
    </citation>
    <scope>NUCLEOTIDE SEQUENCE</scope>
</reference>
<dbReference type="InterPro" id="IPR016187">
    <property type="entry name" value="CTDL_fold"/>
</dbReference>
<evidence type="ECO:0000259" key="1">
    <source>
        <dbReference type="Pfam" id="PF03781"/>
    </source>
</evidence>